<dbReference type="SUPFAM" id="SSF50978">
    <property type="entry name" value="WD40 repeat-like"/>
    <property type="match status" value="2"/>
</dbReference>
<feature type="repeat" description="WD" evidence="3">
    <location>
        <begin position="1001"/>
        <end position="1033"/>
    </location>
</feature>
<gene>
    <name evidence="4" type="ORF">ICL16_12880</name>
</gene>
<organism evidence="4 5">
    <name type="scientific">Iningainema tapete BLCC-T55</name>
    <dbReference type="NCBI Taxonomy" id="2748662"/>
    <lineage>
        <taxon>Bacteria</taxon>
        <taxon>Bacillati</taxon>
        <taxon>Cyanobacteriota</taxon>
        <taxon>Cyanophyceae</taxon>
        <taxon>Nostocales</taxon>
        <taxon>Scytonemataceae</taxon>
        <taxon>Iningainema tapete</taxon>
    </lineage>
</organism>
<feature type="repeat" description="WD" evidence="3">
    <location>
        <begin position="781"/>
        <end position="822"/>
    </location>
</feature>
<dbReference type="SUPFAM" id="SSF52540">
    <property type="entry name" value="P-loop containing nucleoside triphosphate hydrolases"/>
    <property type="match status" value="1"/>
</dbReference>
<feature type="repeat" description="WD" evidence="3">
    <location>
        <begin position="904"/>
        <end position="945"/>
    </location>
</feature>
<name>A0A8J6XFE9_9CYAN</name>
<evidence type="ECO:0000313" key="4">
    <source>
        <dbReference type="EMBL" id="MBD2772943.1"/>
    </source>
</evidence>
<feature type="repeat" description="WD" evidence="3">
    <location>
        <begin position="822"/>
        <end position="854"/>
    </location>
</feature>
<feature type="repeat" description="WD" evidence="3">
    <location>
        <begin position="1095"/>
        <end position="1126"/>
    </location>
</feature>
<dbReference type="InterPro" id="IPR001680">
    <property type="entry name" value="WD40_rpt"/>
</dbReference>
<dbReference type="InterPro" id="IPR020472">
    <property type="entry name" value="WD40_PAC1"/>
</dbReference>
<evidence type="ECO:0000313" key="5">
    <source>
        <dbReference type="Proteomes" id="UP000629098"/>
    </source>
</evidence>
<dbReference type="AlphaFoldDB" id="A0A8J6XFE9"/>
<feature type="repeat" description="WD" evidence="3">
    <location>
        <begin position="563"/>
        <end position="604"/>
    </location>
</feature>
<dbReference type="CDD" id="cd00200">
    <property type="entry name" value="WD40"/>
    <property type="match status" value="2"/>
</dbReference>
<dbReference type="InterPro" id="IPR027417">
    <property type="entry name" value="P-loop_NTPase"/>
</dbReference>
<dbReference type="Gene3D" id="2.130.10.10">
    <property type="entry name" value="YVTN repeat-like/Quinoprotein amine dehydrogenase"/>
    <property type="match status" value="5"/>
</dbReference>
<dbReference type="InterPro" id="IPR019775">
    <property type="entry name" value="WD40_repeat_CS"/>
</dbReference>
<reference evidence="4" key="1">
    <citation type="submission" date="2020-09" db="EMBL/GenBank/DDBJ databases">
        <title>Iningainema tapete sp. nov. (Scytonemataceae, Cyanobacteria) from greenhouses in central Florida (USA) produces two types of nodularin with biosynthetic potential for microcystin-LR and anabaenopeptins.</title>
        <authorList>
            <person name="Berthold D.E."/>
            <person name="Lefler F.W."/>
            <person name="Huang I.-S."/>
            <person name="Abdulla H."/>
            <person name="Zimba P.V."/>
            <person name="Laughinghouse H.D. IV."/>
        </authorList>
    </citation>
    <scope>NUCLEOTIDE SEQUENCE</scope>
    <source>
        <strain evidence="4">BLCCT55</strain>
    </source>
</reference>
<feature type="repeat" description="WD" evidence="3">
    <location>
        <begin position="655"/>
        <end position="696"/>
    </location>
</feature>
<dbReference type="PANTHER" id="PTHR22847:SF637">
    <property type="entry name" value="WD REPEAT DOMAIN 5B"/>
    <property type="match status" value="1"/>
</dbReference>
<evidence type="ECO:0000256" key="1">
    <source>
        <dbReference type="ARBA" id="ARBA00022574"/>
    </source>
</evidence>
<dbReference type="InterPro" id="IPR036322">
    <property type="entry name" value="WD40_repeat_dom_sf"/>
</dbReference>
<accession>A0A8J6XFE9</accession>
<protein>
    <submittedName>
        <fullName evidence="4">AAA-like domain-containing protein</fullName>
    </submittedName>
</protein>
<sequence length="1205" mass="132533">MKYHIGGSLSSDAPSYVERDADVELYEALKRGEFCYALNSRQMGKSSLLVRTRLRMQQDGFKCTTVDLTQIGSEHITPTQWYKGVAADIWIGFDLLGKINLKNWWEQHSDLSLLQRLSRFIALVLSQFPDEKLFILIDEVDSILGLDFPVDDFFALIRFCYNQRAIDPKYNRVTFAIFGVATPSDLIADKMRTPFNIGKAIEIRGFQLSEALILAKGLQIKQGNEQTLLQEILAWTGGQPFLTQKLCQLVQNYSKEAMSGVLTIPPGTEAFWVESVVMSRLIENWESQDEPEHLRTISNRLTSQKQSPNCSLSIYQQILQGVTVLCDESHEQIELLLSGLVVKQQGILKVRNRIYQEVFNLEWVEKQLASVRPYSQAFDAWVASKQTDESRLLRGQALRDAQIWSNGKSLSNLDYQFLAKSEELDRQEVEIRLEAQRAVEVEARLLEQQKRLVQERKVNGLLKFFIFGMTLKFVLALGWAVTSFSQYQKVIASKQDATKKEIQAIASQSEALFASNQRLDALVKALAAQKKLQQLDGVNADIHSEISSALLPAVYGAVESNHLSGHKADIWALDVSPNPPTPRISGGEGGLIVSASVDGTIKLWHKDGQLLRTLNEDSLKVRAVKFSPDGQMFASGHVDGTVKLWRIDGTLLTTLKGDMSAVVTIAFSNDGKFLATGNYDRTVKIWLLNNNGRFARPYKTLKASAMVVSVLFSPNSQTIAAASGKSIKFWNINGTERLTWVGHGAIIYQIAFSPDGQRLASASRDNTIKIWNLKGNLEKTLEGHSDGVLAVAFSKDGQKIVSGSADKTIKLWNINGTELLTLRGHRSSVHRIAISPDGSFIASTGMENIVRIWKPENQLQTTLTAGSGSIRSVAISPDNLALATANLDQTVKLWRRDGTLLRTLRGHDAPVFAVAFSPTPPTPRISGGEGGLIATGSLDQTVKLWRKDGTLLQTLRGHDAAVFAVAFSPNPPTEGGLIATASGDNTVKLWRVNDGKLLTTLKGHSSVVWGVAFSPDGQIIASASEDNTVKLWKRGTGGFESSPYKTLNGNKAGAIAVAFSSDGSTIALGAGDNTVKLWKRSVRTSEFETTPYKTLTGHTSTVLKVALSSDGKFIASASGDNTVKLWRRDGTMVKNLIGHSAAVRGVAISPDGSFIASAGDDNTLIIWNTQQILKLDPVAYACNWVRDYLRTNVDLSESDRSVCKK</sequence>
<dbReference type="PROSITE" id="PS50294">
    <property type="entry name" value="WD_REPEATS_REGION"/>
    <property type="match status" value="12"/>
</dbReference>
<comment type="caution">
    <text evidence="4">The sequence shown here is derived from an EMBL/GenBank/DDBJ whole genome shotgun (WGS) entry which is preliminary data.</text>
</comment>
<feature type="repeat" description="WD" evidence="3">
    <location>
        <begin position="740"/>
        <end position="774"/>
    </location>
</feature>
<feature type="repeat" description="WD" evidence="3">
    <location>
        <begin position="1047"/>
        <end position="1079"/>
    </location>
</feature>
<dbReference type="Gene3D" id="3.40.50.300">
    <property type="entry name" value="P-loop containing nucleotide triphosphate hydrolases"/>
    <property type="match status" value="1"/>
</dbReference>
<dbReference type="InterPro" id="IPR015943">
    <property type="entry name" value="WD40/YVTN_repeat-like_dom_sf"/>
</dbReference>
<evidence type="ECO:0000256" key="2">
    <source>
        <dbReference type="ARBA" id="ARBA00022737"/>
    </source>
</evidence>
<dbReference type="PROSITE" id="PS00678">
    <property type="entry name" value="WD_REPEATS_1"/>
    <property type="match status" value="2"/>
</dbReference>
<feature type="repeat" description="WD" evidence="3">
    <location>
        <begin position="1136"/>
        <end position="1168"/>
    </location>
</feature>
<dbReference type="Proteomes" id="UP000629098">
    <property type="component" value="Unassembled WGS sequence"/>
</dbReference>
<keyword evidence="5" id="KW-1185">Reference proteome</keyword>
<keyword evidence="2" id="KW-0677">Repeat</keyword>
<dbReference type="PROSITE" id="PS50082">
    <property type="entry name" value="WD_REPEATS_2"/>
    <property type="match status" value="13"/>
</dbReference>
<feature type="repeat" description="WD" evidence="3">
    <location>
        <begin position="955"/>
        <end position="1000"/>
    </location>
</feature>
<dbReference type="SMART" id="SM00320">
    <property type="entry name" value="WD40"/>
    <property type="match status" value="14"/>
</dbReference>
<dbReference type="EMBL" id="JACXAE010000048">
    <property type="protein sequence ID" value="MBD2772943.1"/>
    <property type="molecule type" value="Genomic_DNA"/>
</dbReference>
<evidence type="ECO:0000256" key="3">
    <source>
        <dbReference type="PROSITE-ProRule" id="PRU00221"/>
    </source>
</evidence>
<dbReference type="Pfam" id="PF14516">
    <property type="entry name" value="AAA_35"/>
    <property type="match status" value="1"/>
</dbReference>
<dbReference type="PANTHER" id="PTHR22847">
    <property type="entry name" value="WD40 REPEAT PROTEIN"/>
    <property type="match status" value="1"/>
</dbReference>
<proteinExistence type="predicted"/>
<dbReference type="Pfam" id="PF00400">
    <property type="entry name" value="WD40"/>
    <property type="match status" value="14"/>
</dbReference>
<dbReference type="PRINTS" id="PR00320">
    <property type="entry name" value="GPROTEINBRPT"/>
</dbReference>
<feature type="repeat" description="WD" evidence="3">
    <location>
        <begin position="863"/>
        <end position="894"/>
    </location>
</feature>
<dbReference type="RefSeq" id="WP_190828130.1">
    <property type="nucleotide sequence ID" value="NZ_CAWPPI010000048.1"/>
</dbReference>
<keyword evidence="1 3" id="KW-0853">WD repeat</keyword>
<feature type="repeat" description="WD" evidence="3">
    <location>
        <begin position="614"/>
        <end position="648"/>
    </location>
</feature>